<dbReference type="AlphaFoldDB" id="A0A0W4ZAH6"/>
<dbReference type="GeneID" id="28938300"/>
<feature type="non-terminal residue" evidence="1">
    <location>
        <position position="338"/>
    </location>
</feature>
<evidence type="ECO:0000313" key="1">
    <source>
        <dbReference type="EMBL" id="KTW25432.1"/>
    </source>
</evidence>
<dbReference type="InterPro" id="IPR003330">
    <property type="entry name" value="MSG"/>
</dbReference>
<keyword evidence="2" id="KW-1185">Reference proteome</keyword>
<protein>
    <recommendedName>
        <fullName evidence="3">Major surface glycoprotein</fullName>
    </recommendedName>
</protein>
<name>A0A0W4ZAH6_PNEC8</name>
<dbReference type="OrthoDB" id="5423421at2759"/>
<accession>A0A0W4ZAH6</accession>
<evidence type="ECO:0000313" key="2">
    <source>
        <dbReference type="Proteomes" id="UP000054454"/>
    </source>
</evidence>
<comment type="caution">
    <text evidence="1">The sequence shown here is derived from an EMBL/GenBank/DDBJ whole genome shotgun (WGS) entry which is preliminary data.</text>
</comment>
<reference evidence="2" key="1">
    <citation type="journal article" date="2016" name="Nat. Commun.">
        <title>Genome analysis of three Pneumocystis species reveals adaptation mechanisms to life exclusively in mammalian hosts.</title>
        <authorList>
            <person name="Ma L."/>
            <person name="Chen Z."/>
            <person name="Huang D.W."/>
            <person name="Kutty G."/>
            <person name="Ishihara M."/>
            <person name="Wang H."/>
            <person name="Abouelleil A."/>
            <person name="Bishop L."/>
            <person name="Davey E."/>
            <person name="Deng R."/>
            <person name="Deng X."/>
            <person name="Fan L."/>
            <person name="Fantoni G."/>
            <person name="Fitzgerald M."/>
            <person name="Gogineni E."/>
            <person name="Goldberg J.M."/>
            <person name="Handley G."/>
            <person name="Hu X."/>
            <person name="Huber C."/>
            <person name="Jiao X."/>
            <person name="Jones K."/>
            <person name="Levin J.Z."/>
            <person name="Liu Y."/>
            <person name="Macdonald P."/>
            <person name="Melnikov A."/>
            <person name="Raley C."/>
            <person name="Sassi M."/>
            <person name="Sherman B.T."/>
            <person name="Song X."/>
            <person name="Sykes S."/>
            <person name="Tran B."/>
            <person name="Walsh L."/>
            <person name="Xia Y."/>
            <person name="Yang J."/>
            <person name="Young S."/>
            <person name="Zeng Q."/>
            <person name="Zheng X."/>
            <person name="Stephens R."/>
            <person name="Nusbaum C."/>
            <person name="Birren B.W."/>
            <person name="Azadi P."/>
            <person name="Lempicki R.A."/>
            <person name="Cuomo C.A."/>
            <person name="Kovacs J.A."/>
        </authorList>
    </citation>
    <scope>NUCLEOTIDE SEQUENCE [LARGE SCALE GENOMIC DNA]</scope>
    <source>
        <strain evidence="2">B80</strain>
    </source>
</reference>
<dbReference type="Proteomes" id="UP000054454">
    <property type="component" value="Unassembled WGS sequence"/>
</dbReference>
<dbReference type="VEuPathDB" id="FungiDB:T552_03748"/>
<gene>
    <name evidence="1" type="ORF">T552_03748</name>
</gene>
<dbReference type="RefSeq" id="XP_018224126.1">
    <property type="nucleotide sequence ID" value="XM_018372097.1"/>
</dbReference>
<evidence type="ECO:0008006" key="3">
    <source>
        <dbReference type="Google" id="ProtNLM"/>
    </source>
</evidence>
<dbReference type="Pfam" id="PF02349">
    <property type="entry name" value="MSG"/>
    <property type="match status" value="2"/>
</dbReference>
<organism evidence="1 2">
    <name type="scientific">Pneumocystis carinii (strain B80)</name>
    <name type="common">Rat pneumocystis pneumonia agent</name>
    <name type="synonym">Pneumocystis carinii f. sp. carinii</name>
    <dbReference type="NCBI Taxonomy" id="1408658"/>
    <lineage>
        <taxon>Eukaryota</taxon>
        <taxon>Fungi</taxon>
        <taxon>Dikarya</taxon>
        <taxon>Ascomycota</taxon>
        <taxon>Taphrinomycotina</taxon>
        <taxon>Pneumocystomycetes</taxon>
        <taxon>Pneumocystaceae</taxon>
        <taxon>Pneumocystis</taxon>
    </lineage>
</organism>
<proteinExistence type="predicted"/>
<sequence>MARPVKRQAQGAGGAADDIKEEHLLAFIVKDKYSNEQQCKEELKKYCEELKKIDGGSDVNDKVKGLCGGDDKKRDEKCTGLKAKVEAEIDNFDAELQDELGKLKDEDCKKYEEKCILLEETDYDDIKNDCVKLREGCYELKRKKVGEELLLRALGKDVKNGECEKKMKDVCPVLSRESDELMSFCLDPTKTCQALKKKSEEVCKLLEKELDKKSSEKCHERLEKCHFYGEACTQTKCDEDKKQCEGKGFTYKAPESDFSPVKPRASLLRSIGLDDVYKNAEKDGILIGRQGVDLPKTFGDNLVQDLLLVLSQDENDKKPDKKCKKALEKCDASKHLDD</sequence>
<dbReference type="EMBL" id="LFVZ01000061">
    <property type="protein sequence ID" value="KTW25432.1"/>
    <property type="molecule type" value="Genomic_DNA"/>
</dbReference>